<dbReference type="GO" id="GO:0009103">
    <property type="term" value="P:lipopolysaccharide biosynthetic process"/>
    <property type="evidence" value="ECO:0007669"/>
    <property type="project" value="TreeGrafter"/>
</dbReference>
<dbReference type="Pfam" id="PF13439">
    <property type="entry name" value="Glyco_transf_4"/>
    <property type="match status" value="1"/>
</dbReference>
<dbReference type="CDD" id="cd03801">
    <property type="entry name" value="GT4_PimA-like"/>
    <property type="match status" value="1"/>
</dbReference>
<proteinExistence type="predicted"/>
<protein>
    <submittedName>
        <fullName evidence="4">Glycosyltransferase</fullName>
    </submittedName>
</protein>
<reference evidence="4" key="1">
    <citation type="submission" date="2020-11" db="EMBL/GenBank/DDBJ databases">
        <title>Bacterial whole genome sequence for Panacibacter sp. DH6.</title>
        <authorList>
            <person name="Le V."/>
            <person name="Ko S."/>
            <person name="Ahn C.-Y."/>
            <person name="Oh H.-M."/>
        </authorList>
    </citation>
    <scope>NUCLEOTIDE SEQUENCE</scope>
    <source>
        <strain evidence="4">DH6</strain>
    </source>
</reference>
<dbReference type="InterPro" id="IPR001296">
    <property type="entry name" value="Glyco_trans_1"/>
</dbReference>
<dbReference type="PANTHER" id="PTHR46401">
    <property type="entry name" value="GLYCOSYLTRANSFERASE WBBK-RELATED"/>
    <property type="match status" value="1"/>
</dbReference>
<evidence type="ECO:0000313" key="4">
    <source>
        <dbReference type="EMBL" id="MBG9377477.1"/>
    </source>
</evidence>
<dbReference type="InterPro" id="IPR028098">
    <property type="entry name" value="Glyco_trans_4-like_N"/>
</dbReference>
<gene>
    <name evidence="4" type="ORF">I5907_14630</name>
</gene>
<dbReference type="PANTHER" id="PTHR46401:SF2">
    <property type="entry name" value="GLYCOSYLTRANSFERASE WBBK-RELATED"/>
    <property type="match status" value="1"/>
</dbReference>
<accession>A0A931E787</accession>
<feature type="domain" description="Glycosyltransferase subfamily 4-like N-terminal" evidence="3">
    <location>
        <begin position="29"/>
        <end position="146"/>
    </location>
</feature>
<evidence type="ECO:0000259" key="2">
    <source>
        <dbReference type="Pfam" id="PF00534"/>
    </source>
</evidence>
<dbReference type="RefSeq" id="WP_196991558.1">
    <property type="nucleotide sequence ID" value="NZ_JADWYR010000002.1"/>
</dbReference>
<dbReference type="SUPFAM" id="SSF53756">
    <property type="entry name" value="UDP-Glycosyltransferase/glycogen phosphorylase"/>
    <property type="match status" value="1"/>
</dbReference>
<comment type="caution">
    <text evidence="4">The sequence shown here is derived from an EMBL/GenBank/DDBJ whole genome shotgun (WGS) entry which is preliminary data.</text>
</comment>
<sequence length="390" mass="44221">MRAADISFYYDDFVESEEELLRVHYTTVGWAEALQRNGVDVVVLKRFHRDASFVKNGVQYVFVKDKFKGELRLWQMPLSFLRSIVRANADIVHLHSFPFSFPAFVLRILLPRKTGIVVQNHGGKVGRGFAIKILTRLAHFADAFFFTAFEQGSHWFKHDRLRKKVMPVMESCPVFDVATLDANRTYTYADRDAARKAFGLKGKPVFLWVGALDENKDPLTILNAFEVIFTGLNTGFLYMIYHNKKLIAEVEQRIVQSPALRNNVVLVGKVPRDLMVHYYSCADYFVLGSHYEGSGFALSESLSFGCVPVVTDIPSFRVMTDNGTLGKLWEAGNADALIAAVNEVLHKPLQQQAESCIKFYRHHLTFEAIALTAIEHYKKIMAGRLAAVND</sequence>
<evidence type="ECO:0000259" key="3">
    <source>
        <dbReference type="Pfam" id="PF13439"/>
    </source>
</evidence>
<evidence type="ECO:0000256" key="1">
    <source>
        <dbReference type="ARBA" id="ARBA00022679"/>
    </source>
</evidence>
<dbReference type="Proteomes" id="UP000628448">
    <property type="component" value="Unassembled WGS sequence"/>
</dbReference>
<evidence type="ECO:0000313" key="5">
    <source>
        <dbReference type="Proteomes" id="UP000628448"/>
    </source>
</evidence>
<organism evidence="4 5">
    <name type="scientific">Panacibacter microcysteis</name>
    <dbReference type="NCBI Taxonomy" id="2793269"/>
    <lineage>
        <taxon>Bacteria</taxon>
        <taxon>Pseudomonadati</taxon>
        <taxon>Bacteroidota</taxon>
        <taxon>Chitinophagia</taxon>
        <taxon>Chitinophagales</taxon>
        <taxon>Chitinophagaceae</taxon>
        <taxon>Panacibacter</taxon>
    </lineage>
</organism>
<dbReference type="GO" id="GO:0016757">
    <property type="term" value="F:glycosyltransferase activity"/>
    <property type="evidence" value="ECO:0007669"/>
    <property type="project" value="InterPro"/>
</dbReference>
<dbReference type="Pfam" id="PF00534">
    <property type="entry name" value="Glycos_transf_1"/>
    <property type="match status" value="1"/>
</dbReference>
<dbReference type="AlphaFoldDB" id="A0A931E787"/>
<name>A0A931E787_9BACT</name>
<dbReference type="Gene3D" id="3.40.50.2000">
    <property type="entry name" value="Glycogen Phosphorylase B"/>
    <property type="match status" value="2"/>
</dbReference>
<feature type="domain" description="Glycosyl transferase family 1" evidence="2">
    <location>
        <begin position="191"/>
        <end position="358"/>
    </location>
</feature>
<dbReference type="EMBL" id="JADWYR010000002">
    <property type="protein sequence ID" value="MBG9377477.1"/>
    <property type="molecule type" value="Genomic_DNA"/>
</dbReference>
<keyword evidence="1" id="KW-0808">Transferase</keyword>
<keyword evidence="5" id="KW-1185">Reference proteome</keyword>